<dbReference type="Pfam" id="PF01157">
    <property type="entry name" value="Ribosomal_L21e"/>
    <property type="match status" value="1"/>
</dbReference>
<dbReference type="GO" id="GO:0003735">
    <property type="term" value="F:structural constituent of ribosome"/>
    <property type="evidence" value="ECO:0007669"/>
    <property type="project" value="InterPro"/>
</dbReference>
<keyword evidence="2" id="KW-0689">Ribosomal protein</keyword>
<dbReference type="FunFam" id="2.30.30.70:FF:000001">
    <property type="entry name" value="60S ribosomal protein L21"/>
    <property type="match status" value="1"/>
</dbReference>
<dbReference type="EnsemblMetazoa" id="MESCA012031-RA">
    <property type="protein sequence ID" value="MESCA012031-PA"/>
    <property type="gene ID" value="MESCA012031"/>
</dbReference>
<evidence type="ECO:0000313" key="6">
    <source>
        <dbReference type="Proteomes" id="UP000015102"/>
    </source>
</evidence>
<dbReference type="Proteomes" id="UP000015102">
    <property type="component" value="Unassembled WGS sequence"/>
</dbReference>
<name>T1H5P8_MEGSC</name>
<dbReference type="STRING" id="36166.T1H5P8"/>
<dbReference type="GO" id="GO:0005840">
    <property type="term" value="C:ribosome"/>
    <property type="evidence" value="ECO:0007669"/>
    <property type="project" value="UniProtKB-KW"/>
</dbReference>
<sequence>MTNSKEYRRGTRDMFSRHFRKNGVIPLGINMIVYKQGDIDIKGYGAVQKSMPYKTYHRKAGRVLNVSAHAFGVIVNKRVRALPKENNVRIEHVKHSKCREDFLRRVKNEHKLKEKVKGVWVNLKRQPEPPKKVNFV</sequence>
<evidence type="ECO:0000313" key="5">
    <source>
        <dbReference type="EnsemblMetazoa" id="MESCA012031-PA"/>
    </source>
</evidence>
<reference evidence="5" key="2">
    <citation type="submission" date="2015-06" db="UniProtKB">
        <authorList>
            <consortium name="EnsemblMetazoa"/>
        </authorList>
    </citation>
    <scope>IDENTIFICATION</scope>
</reference>
<protein>
    <recommendedName>
        <fullName evidence="4">60S ribosomal protein L21</fullName>
    </recommendedName>
</protein>
<dbReference type="InterPro" id="IPR036948">
    <property type="entry name" value="Ribosomal_eL21_sf"/>
</dbReference>
<comment type="similarity">
    <text evidence="1">Belongs to the eukaryotic ribosomal protein eL21 family.</text>
</comment>
<dbReference type="PANTHER" id="PTHR20981">
    <property type="entry name" value="60S RIBOSOMAL PROTEIN L21"/>
    <property type="match status" value="1"/>
</dbReference>
<dbReference type="Gene3D" id="2.30.30.70">
    <property type="entry name" value="Ribosomal protein L21"/>
    <property type="match status" value="1"/>
</dbReference>
<dbReference type="OMA" id="INYGDYV"/>
<reference evidence="6" key="1">
    <citation type="submission" date="2013-02" db="EMBL/GenBank/DDBJ databases">
        <authorList>
            <person name="Hughes D."/>
        </authorList>
    </citation>
    <scope>NUCLEOTIDE SEQUENCE</scope>
    <source>
        <strain>Durham</strain>
        <strain evidence="6">NC isolate 2 -- Noor lab</strain>
    </source>
</reference>
<evidence type="ECO:0000256" key="3">
    <source>
        <dbReference type="ARBA" id="ARBA00023274"/>
    </source>
</evidence>
<proteinExistence type="inferred from homology"/>
<dbReference type="Gene3D" id="6.10.250.3260">
    <property type="match status" value="1"/>
</dbReference>
<dbReference type="HOGENOM" id="CLU_103610_0_1_1"/>
<dbReference type="InterPro" id="IPR001147">
    <property type="entry name" value="Ribosomal_eL21"/>
</dbReference>
<dbReference type="GO" id="GO:0006412">
    <property type="term" value="P:translation"/>
    <property type="evidence" value="ECO:0007669"/>
    <property type="project" value="InterPro"/>
</dbReference>
<dbReference type="SUPFAM" id="SSF50104">
    <property type="entry name" value="Translation proteins SH3-like domain"/>
    <property type="match status" value="1"/>
</dbReference>
<dbReference type="InterPro" id="IPR008991">
    <property type="entry name" value="Translation_prot_SH3-like_sf"/>
</dbReference>
<keyword evidence="3" id="KW-0687">Ribonucleoprotein</keyword>
<evidence type="ECO:0000256" key="4">
    <source>
        <dbReference type="ARBA" id="ARBA00035327"/>
    </source>
</evidence>
<dbReference type="GO" id="GO:1990904">
    <property type="term" value="C:ribonucleoprotein complex"/>
    <property type="evidence" value="ECO:0007669"/>
    <property type="project" value="UniProtKB-KW"/>
</dbReference>
<evidence type="ECO:0000256" key="2">
    <source>
        <dbReference type="ARBA" id="ARBA00022980"/>
    </source>
</evidence>
<keyword evidence="6" id="KW-1185">Reference proteome</keyword>
<accession>T1H5P8</accession>
<organism evidence="5 6">
    <name type="scientific">Megaselia scalaris</name>
    <name type="common">Humpbacked fly</name>
    <name type="synonym">Phora scalaris</name>
    <dbReference type="NCBI Taxonomy" id="36166"/>
    <lineage>
        <taxon>Eukaryota</taxon>
        <taxon>Metazoa</taxon>
        <taxon>Ecdysozoa</taxon>
        <taxon>Arthropoda</taxon>
        <taxon>Hexapoda</taxon>
        <taxon>Insecta</taxon>
        <taxon>Pterygota</taxon>
        <taxon>Neoptera</taxon>
        <taxon>Endopterygota</taxon>
        <taxon>Diptera</taxon>
        <taxon>Brachycera</taxon>
        <taxon>Muscomorpha</taxon>
        <taxon>Platypezoidea</taxon>
        <taxon>Phoridae</taxon>
        <taxon>Megaseliini</taxon>
        <taxon>Megaselia</taxon>
    </lineage>
</organism>
<evidence type="ECO:0000256" key="1">
    <source>
        <dbReference type="ARBA" id="ARBA00008427"/>
    </source>
</evidence>
<dbReference type="AlphaFoldDB" id="T1H5P8"/>